<evidence type="ECO:0000313" key="2">
    <source>
        <dbReference type="Proteomes" id="UP000229834"/>
    </source>
</evidence>
<organism evidence="1 2">
    <name type="scientific">Candidatus Zambryskibacteria bacterium CG11_big_fil_rev_8_21_14_0_20_40_24</name>
    <dbReference type="NCBI Taxonomy" id="1975116"/>
    <lineage>
        <taxon>Bacteria</taxon>
        <taxon>Candidatus Zambryskiibacteriota</taxon>
    </lineage>
</organism>
<dbReference type="InterPro" id="IPR029058">
    <property type="entry name" value="AB_hydrolase_fold"/>
</dbReference>
<protein>
    <recommendedName>
        <fullName evidence="3">Alpha/beta hydrolase</fullName>
    </recommendedName>
</protein>
<accession>A0A2H0K6G2</accession>
<name>A0A2H0K6G2_9BACT</name>
<gene>
    <name evidence="1" type="ORF">COV95_02035</name>
</gene>
<reference evidence="1 2" key="1">
    <citation type="submission" date="2017-09" db="EMBL/GenBank/DDBJ databases">
        <title>Depth-based differentiation of microbial function through sediment-hosted aquifers and enrichment of novel symbionts in the deep terrestrial subsurface.</title>
        <authorList>
            <person name="Probst A.J."/>
            <person name="Ladd B."/>
            <person name="Jarett J.K."/>
            <person name="Geller-Mcgrath D.E."/>
            <person name="Sieber C.M."/>
            <person name="Emerson J.B."/>
            <person name="Anantharaman K."/>
            <person name="Thomas B.C."/>
            <person name="Malmstrom R."/>
            <person name="Stieglmeier M."/>
            <person name="Klingl A."/>
            <person name="Woyke T."/>
            <person name="Ryan C.M."/>
            <person name="Banfield J.F."/>
        </authorList>
    </citation>
    <scope>NUCLEOTIDE SEQUENCE [LARGE SCALE GENOMIC DNA]</scope>
    <source>
        <strain evidence="1">CG11_big_fil_rev_8_21_14_0_20_40_24</strain>
    </source>
</reference>
<sequence>MKRRFYIIPGWEDTCRNHSYRKLKKVAQKKGYEVVCHDINWHETLSSQLFDTHKDDIIFGFSLGAIAAWIVAQNHRCKHLILASMTPHYSFKDKKIKKSLVDLTGKHFVNDIVKNLKPKNKAKKQTVLYGDLEEEAADFLVKNTGHELNEEYLTTINKLI</sequence>
<dbReference type="Proteomes" id="UP000229834">
    <property type="component" value="Unassembled WGS sequence"/>
</dbReference>
<evidence type="ECO:0008006" key="3">
    <source>
        <dbReference type="Google" id="ProtNLM"/>
    </source>
</evidence>
<dbReference type="SUPFAM" id="SSF53474">
    <property type="entry name" value="alpha/beta-Hydrolases"/>
    <property type="match status" value="1"/>
</dbReference>
<evidence type="ECO:0000313" key="1">
    <source>
        <dbReference type="EMBL" id="PIQ66832.1"/>
    </source>
</evidence>
<dbReference type="AlphaFoldDB" id="A0A2H0K6G2"/>
<comment type="caution">
    <text evidence="1">The sequence shown here is derived from an EMBL/GenBank/DDBJ whole genome shotgun (WGS) entry which is preliminary data.</text>
</comment>
<dbReference type="Gene3D" id="3.40.50.1820">
    <property type="entry name" value="alpha/beta hydrolase"/>
    <property type="match status" value="1"/>
</dbReference>
<proteinExistence type="predicted"/>
<dbReference type="EMBL" id="PCVC01000058">
    <property type="protein sequence ID" value="PIQ66832.1"/>
    <property type="molecule type" value="Genomic_DNA"/>
</dbReference>